<feature type="domain" description="CAAX prenyl protease 2/Lysostaphin resistance protein A-like" evidence="2">
    <location>
        <begin position="246"/>
        <end position="331"/>
    </location>
</feature>
<feature type="transmembrane region" description="Helical" evidence="1">
    <location>
        <begin position="266"/>
        <end position="291"/>
    </location>
</feature>
<protein>
    <recommendedName>
        <fullName evidence="2">CAAX prenyl protease 2/Lysostaphin resistance protein A-like domain-containing protein</fullName>
    </recommendedName>
</protein>
<dbReference type="Pfam" id="PF02517">
    <property type="entry name" value="Rce1-like"/>
    <property type="match status" value="1"/>
</dbReference>
<keyword evidence="1" id="KW-1133">Transmembrane helix</keyword>
<keyword evidence="1" id="KW-0812">Transmembrane</keyword>
<dbReference type="GO" id="GO:0004175">
    <property type="term" value="F:endopeptidase activity"/>
    <property type="evidence" value="ECO:0007669"/>
    <property type="project" value="UniProtKB-ARBA"/>
</dbReference>
<proteinExistence type="predicted"/>
<feature type="transmembrane region" description="Helical" evidence="1">
    <location>
        <begin position="297"/>
        <end position="320"/>
    </location>
</feature>
<dbReference type="OrthoDB" id="2017864at2759"/>
<dbReference type="InterPro" id="IPR003675">
    <property type="entry name" value="Rce1/LyrA-like_dom"/>
</dbReference>
<evidence type="ECO:0000256" key="1">
    <source>
        <dbReference type="SAM" id="Phobius"/>
    </source>
</evidence>
<dbReference type="EMBL" id="JADCNM010000013">
    <property type="protein sequence ID" value="KAG0456433.1"/>
    <property type="molecule type" value="Genomic_DNA"/>
</dbReference>
<gene>
    <name evidence="3" type="ORF">HPP92_024221</name>
</gene>
<dbReference type="AlphaFoldDB" id="A0A835PPC0"/>
<dbReference type="Proteomes" id="UP000639772">
    <property type="component" value="Chromosome 13"/>
</dbReference>
<name>A0A835PPC0_VANPL</name>
<evidence type="ECO:0000313" key="3">
    <source>
        <dbReference type="EMBL" id="KAG0456433.1"/>
    </source>
</evidence>
<reference evidence="3 4" key="1">
    <citation type="journal article" date="2020" name="Nat. Food">
        <title>A phased Vanilla planifolia genome enables genetic improvement of flavour and production.</title>
        <authorList>
            <person name="Hasing T."/>
            <person name="Tang H."/>
            <person name="Brym M."/>
            <person name="Khazi F."/>
            <person name="Huang T."/>
            <person name="Chambers A.H."/>
        </authorList>
    </citation>
    <scope>NUCLEOTIDE SEQUENCE [LARGE SCALE GENOMIC DNA]</scope>
    <source>
        <tissue evidence="3">Leaf</tissue>
    </source>
</reference>
<evidence type="ECO:0000313" key="4">
    <source>
        <dbReference type="Proteomes" id="UP000639772"/>
    </source>
</evidence>
<dbReference type="PANTHER" id="PTHR43592">
    <property type="entry name" value="CAAX AMINO TERMINAL PROTEASE"/>
    <property type="match status" value="1"/>
</dbReference>
<dbReference type="GO" id="GO:0080120">
    <property type="term" value="P:CAAX-box protein maturation"/>
    <property type="evidence" value="ECO:0007669"/>
    <property type="project" value="UniProtKB-ARBA"/>
</dbReference>
<evidence type="ECO:0000259" key="2">
    <source>
        <dbReference type="Pfam" id="PF02517"/>
    </source>
</evidence>
<accession>A0A835PPC0</accession>
<sequence length="347" mass="38189">MHNRRSLSEESGGGFVISVVSWLVQLSPVKVKHFCVSCRGSLNLEDQPLNPRMWALGTSVVQSNSIHRRYLPISGKDSARRSTVFAEQKSEKKVGNVGKISKNWNKQKNLRSIEFDDSLDSVKERNGSDHATFAEPARDNLINNDSLSSADRISVLKACTITSGLLLSLGLLLRQVAHAAYVEGWPIHDALTDVTFEMELWHIQLIAGIVVLISSTRYMLLKIWPEFSESSESSNQKVLGLLQPSDFVVVSVFSGISEELLFRGALLPLLGLSWKCALIVGAIFGVLHLSGGRSYSIAIWASFVGFTYGMATIVSSNVIVPMASHSLNNLIGGILWRFTSSSQKKIR</sequence>
<organism evidence="3 4">
    <name type="scientific">Vanilla planifolia</name>
    <name type="common">Vanilla</name>
    <dbReference type="NCBI Taxonomy" id="51239"/>
    <lineage>
        <taxon>Eukaryota</taxon>
        <taxon>Viridiplantae</taxon>
        <taxon>Streptophyta</taxon>
        <taxon>Embryophyta</taxon>
        <taxon>Tracheophyta</taxon>
        <taxon>Spermatophyta</taxon>
        <taxon>Magnoliopsida</taxon>
        <taxon>Liliopsida</taxon>
        <taxon>Asparagales</taxon>
        <taxon>Orchidaceae</taxon>
        <taxon>Vanilloideae</taxon>
        <taxon>Vanilleae</taxon>
        <taxon>Vanilla</taxon>
    </lineage>
</organism>
<dbReference type="PANTHER" id="PTHR43592:SF7">
    <property type="entry name" value="CAAX AMINO TERMINAL PROTEASE FAMILY PROTEIN"/>
    <property type="match status" value="1"/>
</dbReference>
<comment type="caution">
    <text evidence="3">The sequence shown here is derived from an EMBL/GenBank/DDBJ whole genome shotgun (WGS) entry which is preliminary data.</text>
</comment>
<keyword evidence="1" id="KW-0472">Membrane</keyword>